<keyword evidence="5" id="KW-0378">Hydrolase</keyword>
<dbReference type="InterPro" id="IPR050093">
    <property type="entry name" value="ABC_SmlMolc_Importer"/>
</dbReference>
<evidence type="ECO:0000256" key="3">
    <source>
        <dbReference type="ARBA" id="ARBA00022840"/>
    </source>
</evidence>
<gene>
    <name evidence="5" type="primary">potA</name>
    <name evidence="5" type="ORF">Psch_03325</name>
</gene>
<dbReference type="InterPro" id="IPR027417">
    <property type="entry name" value="P-loop_NTPase"/>
</dbReference>
<dbReference type="InterPro" id="IPR003593">
    <property type="entry name" value="AAA+_ATPase"/>
</dbReference>
<dbReference type="InterPro" id="IPR017871">
    <property type="entry name" value="ABC_transporter-like_CS"/>
</dbReference>
<dbReference type="PROSITE" id="PS00211">
    <property type="entry name" value="ABC_TRANSPORTER_1"/>
    <property type="match status" value="1"/>
</dbReference>
<keyword evidence="1" id="KW-0813">Transport</keyword>
<organism evidence="5 6">
    <name type="scientific">Pelotomaculum schinkii</name>
    <dbReference type="NCBI Taxonomy" id="78350"/>
    <lineage>
        <taxon>Bacteria</taxon>
        <taxon>Bacillati</taxon>
        <taxon>Bacillota</taxon>
        <taxon>Clostridia</taxon>
        <taxon>Eubacteriales</taxon>
        <taxon>Desulfotomaculaceae</taxon>
        <taxon>Pelotomaculum</taxon>
    </lineage>
</organism>
<name>A0A4Y7R6J5_9FIRM</name>
<evidence type="ECO:0000313" key="5">
    <source>
        <dbReference type="EMBL" id="TEB04565.1"/>
    </source>
</evidence>
<dbReference type="GO" id="GO:0016887">
    <property type="term" value="F:ATP hydrolysis activity"/>
    <property type="evidence" value="ECO:0007669"/>
    <property type="project" value="InterPro"/>
</dbReference>
<dbReference type="GO" id="GO:0005524">
    <property type="term" value="F:ATP binding"/>
    <property type="evidence" value="ECO:0007669"/>
    <property type="project" value="UniProtKB-KW"/>
</dbReference>
<dbReference type="PROSITE" id="PS50893">
    <property type="entry name" value="ABC_TRANSPORTER_2"/>
    <property type="match status" value="1"/>
</dbReference>
<dbReference type="RefSeq" id="WP_190258928.1">
    <property type="nucleotide sequence ID" value="NZ_QFGA01000003.1"/>
</dbReference>
<dbReference type="InterPro" id="IPR008995">
    <property type="entry name" value="Mo/tungstate-bd_C_term_dom"/>
</dbReference>
<dbReference type="EC" id="3.6.3.31" evidence="5"/>
<keyword evidence="3 5" id="KW-0067">ATP-binding</keyword>
<proteinExistence type="predicted"/>
<dbReference type="SMART" id="SM00382">
    <property type="entry name" value="AAA"/>
    <property type="match status" value="1"/>
</dbReference>
<dbReference type="SUPFAM" id="SSF52540">
    <property type="entry name" value="P-loop containing nucleoside triphosphate hydrolases"/>
    <property type="match status" value="1"/>
</dbReference>
<feature type="domain" description="ABC transporter" evidence="4">
    <location>
        <begin position="3"/>
        <end position="236"/>
    </location>
</feature>
<dbReference type="PANTHER" id="PTHR42781:SF4">
    <property type="entry name" value="SPERMIDINE_PUTRESCINE IMPORT ATP-BINDING PROTEIN POTA"/>
    <property type="match status" value="1"/>
</dbReference>
<evidence type="ECO:0000313" key="6">
    <source>
        <dbReference type="Proteomes" id="UP000298324"/>
    </source>
</evidence>
<keyword evidence="6" id="KW-1185">Reference proteome</keyword>
<evidence type="ECO:0000259" key="4">
    <source>
        <dbReference type="PROSITE" id="PS50893"/>
    </source>
</evidence>
<accession>A0A4Y7R6J5</accession>
<protein>
    <submittedName>
        <fullName evidence="5">Spermidine/putrescine import ATP-binding protein PotA</fullName>
        <ecNumber evidence="5">3.6.3.31</ecNumber>
    </submittedName>
</protein>
<reference evidence="5 6" key="1">
    <citation type="journal article" date="2018" name="Environ. Microbiol.">
        <title>Novel energy conservation strategies and behaviour of Pelotomaculum schinkii driving syntrophic propionate catabolism.</title>
        <authorList>
            <person name="Hidalgo-Ahumada C.A.P."/>
            <person name="Nobu M.K."/>
            <person name="Narihiro T."/>
            <person name="Tamaki H."/>
            <person name="Liu W.T."/>
            <person name="Kamagata Y."/>
            <person name="Stams A.J.M."/>
            <person name="Imachi H."/>
            <person name="Sousa D.Z."/>
        </authorList>
    </citation>
    <scope>NUCLEOTIDE SEQUENCE [LARGE SCALE GENOMIC DNA]</scope>
    <source>
        <strain evidence="5 6">HH</strain>
    </source>
</reference>
<evidence type="ECO:0000256" key="2">
    <source>
        <dbReference type="ARBA" id="ARBA00022741"/>
    </source>
</evidence>
<dbReference type="Proteomes" id="UP000298324">
    <property type="component" value="Unassembled WGS sequence"/>
</dbReference>
<dbReference type="SUPFAM" id="SSF50331">
    <property type="entry name" value="MOP-like"/>
    <property type="match status" value="1"/>
</dbReference>
<dbReference type="EMBL" id="QFGA01000003">
    <property type="protein sequence ID" value="TEB04565.1"/>
    <property type="molecule type" value="Genomic_DNA"/>
</dbReference>
<keyword evidence="2" id="KW-0547">Nucleotide-binding</keyword>
<dbReference type="AlphaFoldDB" id="A0A4Y7R6J5"/>
<dbReference type="Gene3D" id="3.40.50.300">
    <property type="entry name" value="P-loop containing nucleotide triphosphate hydrolases"/>
    <property type="match status" value="1"/>
</dbReference>
<dbReference type="InterPro" id="IPR003439">
    <property type="entry name" value="ABC_transporter-like_ATP-bd"/>
</dbReference>
<dbReference type="PANTHER" id="PTHR42781">
    <property type="entry name" value="SPERMIDINE/PUTRESCINE IMPORT ATP-BINDING PROTEIN POTA"/>
    <property type="match status" value="1"/>
</dbReference>
<evidence type="ECO:0000256" key="1">
    <source>
        <dbReference type="ARBA" id="ARBA00022448"/>
    </source>
</evidence>
<comment type="caution">
    <text evidence="5">The sequence shown here is derived from an EMBL/GenBank/DDBJ whole genome shotgun (WGS) entry which is preliminary data.</text>
</comment>
<dbReference type="Pfam" id="PF00005">
    <property type="entry name" value="ABC_tran"/>
    <property type="match status" value="1"/>
</dbReference>
<sequence>MSQDLLEVYNLTVNVGKFSLKDINFSMGPGDYVIILGPTGCGKTIFLESIAGLRALNKGALFLNGKEITHLPPEHRYLGFAYQDSLLYPFMSVKENILFGAKARKMAGGPEILRRMEQLAAAMNITHLLDRYPRFLSGGERQRVSLARAILTRPPLLLLDEPLSALDQQTRHAMQELLREIHHTEGIGIIHVTHDFSEALQLGKRMLVLHDGQVEQEGEPLEIFYHPATEFVAKFLHGENLIPGRVLRQGGEQWFEYGDGDFLLGPLPKNCLTEGLSESGKLSTLLIRSGSIRLSRAAEGPAAANCWTARIKSVMIGSTHVDVYCNGNGRWQASLSLAEWQGLDLRRGEQVSLSVSPEHLHVIAQ</sequence>